<dbReference type="Proteomes" id="UP000244906">
    <property type="component" value="Unassembled WGS sequence"/>
</dbReference>
<dbReference type="PROSITE" id="PS51257">
    <property type="entry name" value="PROKAR_LIPOPROTEIN"/>
    <property type="match status" value="1"/>
</dbReference>
<reference evidence="2 3" key="1">
    <citation type="submission" date="2018-04" db="EMBL/GenBank/DDBJ databases">
        <title>Thalassorhabdus spongiae gen. nov., sp. nov., isolated from a marine sponge in South-West Iceland.</title>
        <authorList>
            <person name="Knobloch S."/>
            <person name="Daussin A."/>
            <person name="Johannsson R."/>
            <person name="Marteinsson V.T."/>
        </authorList>
    </citation>
    <scope>NUCLEOTIDE SEQUENCE [LARGE SCALE GENOMIC DNA]</scope>
    <source>
        <strain evidence="2 3">Hp12</strain>
    </source>
</reference>
<protein>
    <submittedName>
        <fullName evidence="2">Uncharacterized protein</fullName>
    </submittedName>
</protein>
<comment type="caution">
    <text evidence="2">The sequence shown here is derived from an EMBL/GenBank/DDBJ whole genome shotgun (WGS) entry which is preliminary data.</text>
</comment>
<keyword evidence="1" id="KW-0732">Signal</keyword>
<feature type="signal peptide" evidence="1">
    <location>
        <begin position="1"/>
        <end position="23"/>
    </location>
</feature>
<organism evidence="2 3">
    <name type="scientific">Pelagibaculum spongiae</name>
    <dbReference type="NCBI Taxonomy" id="2080658"/>
    <lineage>
        <taxon>Bacteria</taxon>
        <taxon>Pseudomonadati</taxon>
        <taxon>Pseudomonadota</taxon>
        <taxon>Gammaproteobacteria</taxon>
        <taxon>Oceanospirillales</taxon>
        <taxon>Pelagibaculum</taxon>
    </lineage>
</organism>
<name>A0A2V1GZG4_9GAMM</name>
<feature type="chain" id="PRO_5016074907" evidence="1">
    <location>
        <begin position="24"/>
        <end position="750"/>
    </location>
</feature>
<evidence type="ECO:0000313" key="2">
    <source>
        <dbReference type="EMBL" id="PVZ68762.1"/>
    </source>
</evidence>
<evidence type="ECO:0000313" key="3">
    <source>
        <dbReference type="Proteomes" id="UP000244906"/>
    </source>
</evidence>
<keyword evidence="3" id="KW-1185">Reference proteome</keyword>
<proteinExistence type="predicted"/>
<dbReference type="EMBL" id="QDDL01000004">
    <property type="protein sequence ID" value="PVZ68762.1"/>
    <property type="molecule type" value="Genomic_DNA"/>
</dbReference>
<sequence>MKNLLLFLTIGFLTIGCANYAYADEVAHESAGSTHERIEGPATVRGLVRLGAPDENGDFSLIYAQDLTNMIVNIRRLDGTRLDRYGLNSDDVTVLMGSANVRFVAFQGTNSNGDVIRVGVTVEGFEYEEPITGYLPGTTLEHAITSPELFIEAVNANSGASSWYIKNEVTGGIIQVNRLCSEDDPYFSIAGTVQDGSQDLGIYGGAILGSITWEERCGYDPQFRDIIGGSEDFQGKISELIKVGATNFGGSVDPVDQVNQVDQVDQVDPVDPVDPVRDGSIVALAIRTQEEFSNAINGSLSSWYVENTLTGNILQFNRVCESAEGLVLSITGALDEADTYFSDNTWKAVFWHGDRCINTRTDFVTGAGIAGLQARISEYFLYTDATNFGITRDGSTPALAIRTHRELVANVPAVGQSRYVENTTTGDIIQMNAFCGGFTGLTPINVTGAAQDGSADYYVATLTGEWGTASWHQGRCSDAFDIVGHAGRENTGFQNVINAYIQNTTATNFRDGYVPVRNGSTVALAIRTQEEFSNAINGSLSSWYVENTLTGNILQFNRVCESAEGLVLSITGALDEADTYFSSNTWKAVFWHGDRCINTRTDFVAGAGIAGLQARISEYFLYTDATNFGITRDGSTPALAIRTHREFVANLLAVGQSRYVENTTTGDIIQMNAFCGGFTGSTLINVTGAAQDGSADNYVNIRTGFWGAASWLRGRCSDSFKAHQTGRENAGFQSVINAYIQYTTATNFRD</sequence>
<gene>
    <name evidence="2" type="ORF">DC094_10920</name>
</gene>
<evidence type="ECO:0000256" key="1">
    <source>
        <dbReference type="SAM" id="SignalP"/>
    </source>
</evidence>
<dbReference type="AlphaFoldDB" id="A0A2V1GZG4"/>
<dbReference type="RefSeq" id="WP_116687148.1">
    <property type="nucleotide sequence ID" value="NZ_CAWNYD010000004.1"/>
</dbReference>
<accession>A0A2V1GZG4</accession>